<dbReference type="Proteomes" id="UP000188268">
    <property type="component" value="Unassembled WGS sequence"/>
</dbReference>
<evidence type="ECO:0000313" key="1">
    <source>
        <dbReference type="EMBL" id="OMO66640.1"/>
    </source>
</evidence>
<dbReference type="AlphaFoldDB" id="A0A1R3H8M7"/>
<keyword evidence="2" id="KW-1185">Reference proteome</keyword>
<evidence type="ECO:0000313" key="2">
    <source>
        <dbReference type="Proteomes" id="UP000188268"/>
    </source>
</evidence>
<dbReference type="EMBL" id="AWWV01012507">
    <property type="protein sequence ID" value="OMO66640.1"/>
    <property type="molecule type" value="Genomic_DNA"/>
</dbReference>
<reference evidence="1 2" key="1">
    <citation type="submission" date="2013-09" db="EMBL/GenBank/DDBJ databases">
        <title>Corchorus capsularis genome sequencing.</title>
        <authorList>
            <person name="Alam M."/>
            <person name="Haque M.S."/>
            <person name="Islam M.S."/>
            <person name="Emdad E.M."/>
            <person name="Islam M.M."/>
            <person name="Ahmed B."/>
            <person name="Halim A."/>
            <person name="Hossen Q.M.M."/>
            <person name="Hossain M.Z."/>
            <person name="Ahmed R."/>
            <person name="Khan M.M."/>
            <person name="Islam R."/>
            <person name="Rashid M.M."/>
            <person name="Khan S.A."/>
            <person name="Rahman M.S."/>
            <person name="Alam M."/>
        </authorList>
    </citation>
    <scope>NUCLEOTIDE SEQUENCE [LARGE SCALE GENOMIC DNA]</scope>
    <source>
        <strain evidence="2">cv. CVL-1</strain>
        <tissue evidence="1">Whole seedling</tissue>
    </source>
</reference>
<proteinExistence type="predicted"/>
<gene>
    <name evidence="1" type="ORF">CCACVL1_21040</name>
</gene>
<sequence length="33" mass="3243">MASLLVGDDVAAARSLSSGRGGWGSASIDLPKP</sequence>
<dbReference type="Gramene" id="OMO66640">
    <property type="protein sequence ID" value="OMO66640"/>
    <property type="gene ID" value="CCACVL1_21040"/>
</dbReference>
<accession>A0A1R3H8M7</accession>
<comment type="caution">
    <text evidence="1">The sequence shown here is derived from an EMBL/GenBank/DDBJ whole genome shotgun (WGS) entry which is preliminary data.</text>
</comment>
<name>A0A1R3H8M7_COCAP</name>
<protein>
    <submittedName>
        <fullName evidence="1">Uncharacterized protein</fullName>
    </submittedName>
</protein>
<organism evidence="1 2">
    <name type="scientific">Corchorus capsularis</name>
    <name type="common">Jute</name>
    <dbReference type="NCBI Taxonomy" id="210143"/>
    <lineage>
        <taxon>Eukaryota</taxon>
        <taxon>Viridiplantae</taxon>
        <taxon>Streptophyta</taxon>
        <taxon>Embryophyta</taxon>
        <taxon>Tracheophyta</taxon>
        <taxon>Spermatophyta</taxon>
        <taxon>Magnoliopsida</taxon>
        <taxon>eudicotyledons</taxon>
        <taxon>Gunneridae</taxon>
        <taxon>Pentapetalae</taxon>
        <taxon>rosids</taxon>
        <taxon>malvids</taxon>
        <taxon>Malvales</taxon>
        <taxon>Malvaceae</taxon>
        <taxon>Grewioideae</taxon>
        <taxon>Apeibeae</taxon>
        <taxon>Corchorus</taxon>
    </lineage>
</organism>